<evidence type="ECO:0000256" key="3">
    <source>
        <dbReference type="RuleBase" id="RU000363"/>
    </source>
</evidence>
<dbReference type="NCBIfam" id="NF004825">
    <property type="entry name" value="PRK06181.1"/>
    <property type="match status" value="1"/>
</dbReference>
<dbReference type="InterPro" id="IPR020904">
    <property type="entry name" value="Sc_DH/Rdtase_CS"/>
</dbReference>
<dbReference type="SUPFAM" id="SSF51735">
    <property type="entry name" value="NAD(P)-binding Rossmann-fold domains"/>
    <property type="match status" value="1"/>
</dbReference>
<dbReference type="SMART" id="SM00822">
    <property type="entry name" value="PKS_KR"/>
    <property type="match status" value="1"/>
</dbReference>
<evidence type="ECO:0000313" key="5">
    <source>
        <dbReference type="EMBL" id="VFK16396.1"/>
    </source>
</evidence>
<accession>A0A450WH25</accession>
<proteinExistence type="inferred from homology"/>
<dbReference type="InterPro" id="IPR057326">
    <property type="entry name" value="KR_dom"/>
</dbReference>
<dbReference type="PRINTS" id="PR00081">
    <property type="entry name" value="GDHRDH"/>
</dbReference>
<comment type="similarity">
    <text evidence="1 3">Belongs to the short-chain dehydrogenases/reductases (SDR) family.</text>
</comment>
<name>A0A450WH25_9GAMM</name>
<sequence length="266" mass="28265">MNPQGKVVWITGASSGIGEALALRMAAAGARLILSARREDVLRNVAVRCGDMGVEARILPLDLADLESLPSKAQAAWSLFGGIDILVNNAGISQRALVMETVHEVDEIIMRVNYFGAVVLTKAILPGMIGRNGGQIVVTSSVLGKCGVQTRAAYAASKHALHGFFDALRCEMAIAKHPIVITLVCPGWVRTNVSLEALEGDGTRHGRMDAVQDKGMPPEKFAGRMFEAIAGNKDEVVIGGIETYAVLGKRFVPGLLNKILPGIEVT</sequence>
<protein>
    <submittedName>
        <fullName evidence="5">Short-chain dehydrogenase</fullName>
    </submittedName>
</protein>
<evidence type="ECO:0000256" key="2">
    <source>
        <dbReference type="ARBA" id="ARBA00023002"/>
    </source>
</evidence>
<reference evidence="5" key="1">
    <citation type="submission" date="2019-02" db="EMBL/GenBank/DDBJ databases">
        <authorList>
            <person name="Gruber-Vodicka R. H."/>
            <person name="Seah K. B. B."/>
        </authorList>
    </citation>
    <scope>NUCLEOTIDE SEQUENCE</scope>
    <source>
        <strain evidence="5">BECK_BY7</strain>
    </source>
</reference>
<dbReference type="CDD" id="cd05332">
    <property type="entry name" value="11beta-HSD1_like_SDR_c"/>
    <property type="match status" value="1"/>
</dbReference>
<dbReference type="InterPro" id="IPR002347">
    <property type="entry name" value="SDR_fam"/>
</dbReference>
<dbReference type="PANTHER" id="PTHR44196">
    <property type="entry name" value="DEHYDROGENASE/REDUCTASE SDR FAMILY MEMBER 7B"/>
    <property type="match status" value="1"/>
</dbReference>
<dbReference type="PROSITE" id="PS00061">
    <property type="entry name" value="ADH_SHORT"/>
    <property type="match status" value="1"/>
</dbReference>
<dbReference type="InterPro" id="IPR036291">
    <property type="entry name" value="NAD(P)-bd_dom_sf"/>
</dbReference>
<dbReference type="PRINTS" id="PR00080">
    <property type="entry name" value="SDRFAMILY"/>
</dbReference>
<evidence type="ECO:0000259" key="4">
    <source>
        <dbReference type="SMART" id="SM00822"/>
    </source>
</evidence>
<gene>
    <name evidence="5" type="ORF">BECKLFY1418C_GA0070996_102311</name>
</gene>
<feature type="domain" description="Ketoreductase" evidence="4">
    <location>
        <begin position="6"/>
        <end position="192"/>
    </location>
</feature>
<keyword evidence="2" id="KW-0560">Oxidoreductase</keyword>
<dbReference type="Gene3D" id="3.40.50.720">
    <property type="entry name" value="NAD(P)-binding Rossmann-like Domain"/>
    <property type="match status" value="1"/>
</dbReference>
<organism evidence="5">
    <name type="scientific">Candidatus Kentrum sp. LFY</name>
    <dbReference type="NCBI Taxonomy" id="2126342"/>
    <lineage>
        <taxon>Bacteria</taxon>
        <taxon>Pseudomonadati</taxon>
        <taxon>Pseudomonadota</taxon>
        <taxon>Gammaproteobacteria</taxon>
        <taxon>Candidatus Kentrum</taxon>
    </lineage>
</organism>
<dbReference type="EMBL" id="CAADFN010000023">
    <property type="protein sequence ID" value="VFK16396.1"/>
    <property type="molecule type" value="Genomic_DNA"/>
</dbReference>
<dbReference type="AlphaFoldDB" id="A0A450WH25"/>
<dbReference type="GO" id="GO:0016020">
    <property type="term" value="C:membrane"/>
    <property type="evidence" value="ECO:0007669"/>
    <property type="project" value="TreeGrafter"/>
</dbReference>
<dbReference type="Pfam" id="PF00106">
    <property type="entry name" value="adh_short"/>
    <property type="match status" value="1"/>
</dbReference>
<dbReference type="PANTHER" id="PTHR44196:SF1">
    <property type="entry name" value="DEHYDROGENASE_REDUCTASE SDR FAMILY MEMBER 7B"/>
    <property type="match status" value="1"/>
</dbReference>
<evidence type="ECO:0000256" key="1">
    <source>
        <dbReference type="ARBA" id="ARBA00006484"/>
    </source>
</evidence>
<dbReference type="GO" id="GO:0016491">
    <property type="term" value="F:oxidoreductase activity"/>
    <property type="evidence" value="ECO:0007669"/>
    <property type="project" value="UniProtKB-KW"/>
</dbReference>